<organism evidence="2 3">
    <name type="scientific">Vigna angularis var. angularis</name>
    <dbReference type="NCBI Taxonomy" id="157739"/>
    <lineage>
        <taxon>Eukaryota</taxon>
        <taxon>Viridiplantae</taxon>
        <taxon>Streptophyta</taxon>
        <taxon>Embryophyta</taxon>
        <taxon>Tracheophyta</taxon>
        <taxon>Spermatophyta</taxon>
        <taxon>Magnoliopsida</taxon>
        <taxon>eudicotyledons</taxon>
        <taxon>Gunneridae</taxon>
        <taxon>Pentapetalae</taxon>
        <taxon>rosids</taxon>
        <taxon>fabids</taxon>
        <taxon>Fabales</taxon>
        <taxon>Fabaceae</taxon>
        <taxon>Papilionoideae</taxon>
        <taxon>50 kb inversion clade</taxon>
        <taxon>NPAAA clade</taxon>
        <taxon>indigoferoid/millettioid clade</taxon>
        <taxon>Phaseoleae</taxon>
        <taxon>Vigna</taxon>
    </lineage>
</organism>
<evidence type="ECO:0000313" key="3">
    <source>
        <dbReference type="Proteomes" id="UP000291084"/>
    </source>
</evidence>
<proteinExistence type="predicted"/>
<name>A0A0S3QZU2_PHAAN</name>
<sequence length="81" mass="8899">MAPTAAMLMLSHNGNPHAPSSSSSSLTTTTFSTLKDSVLKWVVKHNPLAQPGSEKNIIQTQKYCMFHPSAVEKSVSREKWN</sequence>
<dbReference type="AlphaFoldDB" id="A0A0S3QZU2"/>
<protein>
    <submittedName>
        <fullName evidence="2">Uncharacterized protein</fullName>
    </submittedName>
</protein>
<feature type="region of interest" description="Disordered" evidence="1">
    <location>
        <begin position="1"/>
        <end position="28"/>
    </location>
</feature>
<keyword evidence="3" id="KW-1185">Reference proteome</keyword>
<accession>A0A0S3QZU2</accession>
<evidence type="ECO:0000313" key="2">
    <source>
        <dbReference type="EMBL" id="BAT73868.1"/>
    </source>
</evidence>
<gene>
    <name evidence="2" type="primary">Vigan.01G141700</name>
    <name evidence="2" type="ORF">VIGAN_01141700</name>
</gene>
<dbReference type="Proteomes" id="UP000291084">
    <property type="component" value="Chromosome 1"/>
</dbReference>
<evidence type="ECO:0000256" key="1">
    <source>
        <dbReference type="SAM" id="MobiDB-lite"/>
    </source>
</evidence>
<dbReference type="EMBL" id="AP015034">
    <property type="protein sequence ID" value="BAT73868.1"/>
    <property type="molecule type" value="Genomic_DNA"/>
</dbReference>
<dbReference type="OrthoDB" id="1432094at2759"/>
<reference evidence="2 3" key="1">
    <citation type="journal article" date="2015" name="Sci. Rep.">
        <title>The power of single molecule real-time sequencing technology in the de novo assembly of a eukaryotic genome.</title>
        <authorList>
            <person name="Sakai H."/>
            <person name="Naito K."/>
            <person name="Ogiso-Tanaka E."/>
            <person name="Takahashi Y."/>
            <person name="Iseki K."/>
            <person name="Muto C."/>
            <person name="Satou K."/>
            <person name="Teruya K."/>
            <person name="Shiroma A."/>
            <person name="Shimoji M."/>
            <person name="Hirano T."/>
            <person name="Itoh T."/>
            <person name="Kaga A."/>
            <person name="Tomooka N."/>
        </authorList>
    </citation>
    <scope>NUCLEOTIDE SEQUENCE [LARGE SCALE GENOMIC DNA]</scope>
    <source>
        <strain evidence="3">cv. Shumari</strain>
    </source>
</reference>